<accession>A0ABU9CN60</accession>
<dbReference type="InterPro" id="IPR004358">
    <property type="entry name" value="Sig_transdc_His_kin-like_C"/>
</dbReference>
<dbReference type="InterPro" id="IPR036890">
    <property type="entry name" value="HATPase_C_sf"/>
</dbReference>
<dbReference type="RefSeq" id="WP_341413002.1">
    <property type="nucleotide sequence ID" value="NZ_JBBUTH010000011.1"/>
</dbReference>
<dbReference type="GO" id="GO:0016301">
    <property type="term" value="F:kinase activity"/>
    <property type="evidence" value="ECO:0007669"/>
    <property type="project" value="UniProtKB-KW"/>
</dbReference>
<dbReference type="PANTHER" id="PTHR34220:SF9">
    <property type="entry name" value="SIGNAL TRANSDUCTION HISTIDINE KINASE INTERNAL REGION DOMAIN-CONTAINING PROTEIN"/>
    <property type="match status" value="1"/>
</dbReference>
<gene>
    <name evidence="6" type="ORF">AACH10_23600</name>
</gene>
<dbReference type="SMART" id="SM00387">
    <property type="entry name" value="HATPase_c"/>
    <property type="match status" value="1"/>
</dbReference>
<keyword evidence="3" id="KW-0175">Coiled coil</keyword>
<organism evidence="6 7">
    <name type="scientific">Pseudaquabacterium inlustre</name>
    <dbReference type="NCBI Taxonomy" id="2984192"/>
    <lineage>
        <taxon>Bacteria</taxon>
        <taxon>Pseudomonadati</taxon>
        <taxon>Pseudomonadota</taxon>
        <taxon>Betaproteobacteria</taxon>
        <taxon>Burkholderiales</taxon>
        <taxon>Sphaerotilaceae</taxon>
        <taxon>Pseudaquabacterium</taxon>
    </lineage>
</organism>
<proteinExistence type="predicted"/>
<sequence>MTPAPANPWPARWQRFSAACVRGYHAYGSWLVGITWRRFIVLSVLLMIVSGLLQNIPPFSWHWTRIVTLAPELPKLPEVPKISVPEAPVPPAPPATPAASTPKVRPGIHIEKPPKGSKTDGVEITIDDHGVRIVPKTRAAAPASASASATAAEAARVGASQVPLVDIRIPPGATGDAVRQAVEEARQSIEDAVREAREEAEAARAEAEAARISGQKAAAEAARDAARAIEEARRALPKHEVHEVSLGEFLPSLAMLWIVASVILKITYKQQIRAEATAAQAVETAEAESLKRQVVEARMAAMQAQIEPHFLFNTLASIDHLIEVDPQRASQMQKNLIALLRASMPTMRETAGVGGADGSPPRDLGRELAVIRPYLEILKVRMEERLSTTLDVPDGLLSAEFPAMMVQTLVENAIKHGLEPKPEGGHLGVKAEILHGKLAVTVADTGLGFGRAATAGTGVGLANIRERLQLLYGPKAALTIAENPGGGTRVTISVPYKPVEGAGA</sequence>
<evidence type="ECO:0000256" key="3">
    <source>
        <dbReference type="SAM" id="Coils"/>
    </source>
</evidence>
<dbReference type="Gene3D" id="3.30.565.10">
    <property type="entry name" value="Histidine kinase-like ATPase, C-terminal domain"/>
    <property type="match status" value="1"/>
</dbReference>
<dbReference type="Pfam" id="PF02518">
    <property type="entry name" value="HATPase_c"/>
    <property type="match status" value="1"/>
</dbReference>
<keyword evidence="7" id="KW-1185">Reference proteome</keyword>
<evidence type="ECO:0000256" key="1">
    <source>
        <dbReference type="ARBA" id="ARBA00000085"/>
    </source>
</evidence>
<dbReference type="PROSITE" id="PS50109">
    <property type="entry name" value="HIS_KIN"/>
    <property type="match status" value="1"/>
</dbReference>
<dbReference type="InterPro" id="IPR010559">
    <property type="entry name" value="Sig_transdc_His_kin_internal"/>
</dbReference>
<feature type="compositionally biased region" description="Basic and acidic residues" evidence="4">
    <location>
        <begin position="108"/>
        <end position="121"/>
    </location>
</feature>
<feature type="domain" description="Histidine kinase" evidence="5">
    <location>
        <begin position="405"/>
        <end position="498"/>
    </location>
</feature>
<dbReference type="Pfam" id="PF06580">
    <property type="entry name" value="His_kinase"/>
    <property type="match status" value="1"/>
</dbReference>
<evidence type="ECO:0000313" key="7">
    <source>
        <dbReference type="Proteomes" id="UP001365405"/>
    </source>
</evidence>
<protein>
    <recommendedName>
        <fullName evidence="2">histidine kinase</fullName>
        <ecNumber evidence="2">2.7.13.3</ecNumber>
    </recommendedName>
</protein>
<dbReference type="InterPro" id="IPR050640">
    <property type="entry name" value="Bact_2-comp_sensor_kinase"/>
</dbReference>
<reference evidence="6 7" key="1">
    <citation type="submission" date="2024-04" db="EMBL/GenBank/DDBJ databases">
        <title>Novel species of the genus Ideonella isolated from streams.</title>
        <authorList>
            <person name="Lu H."/>
        </authorList>
    </citation>
    <scope>NUCLEOTIDE SEQUENCE [LARGE SCALE GENOMIC DNA]</scope>
    <source>
        <strain evidence="6 7">DXS22W</strain>
    </source>
</reference>
<evidence type="ECO:0000256" key="2">
    <source>
        <dbReference type="ARBA" id="ARBA00012438"/>
    </source>
</evidence>
<name>A0ABU9CN60_9BURK</name>
<dbReference type="EMBL" id="JBBUTH010000011">
    <property type="protein sequence ID" value="MEK8053261.1"/>
    <property type="molecule type" value="Genomic_DNA"/>
</dbReference>
<feature type="region of interest" description="Disordered" evidence="4">
    <location>
        <begin position="88"/>
        <end position="121"/>
    </location>
</feature>
<dbReference type="EC" id="2.7.13.3" evidence="2"/>
<dbReference type="PANTHER" id="PTHR34220">
    <property type="entry name" value="SENSOR HISTIDINE KINASE YPDA"/>
    <property type="match status" value="1"/>
</dbReference>
<comment type="catalytic activity">
    <reaction evidence="1">
        <text>ATP + protein L-histidine = ADP + protein N-phospho-L-histidine.</text>
        <dbReference type="EC" id="2.7.13.3"/>
    </reaction>
</comment>
<keyword evidence="6" id="KW-0808">Transferase</keyword>
<dbReference type="SUPFAM" id="SSF55874">
    <property type="entry name" value="ATPase domain of HSP90 chaperone/DNA topoisomerase II/histidine kinase"/>
    <property type="match status" value="1"/>
</dbReference>
<feature type="coiled-coil region" evidence="3">
    <location>
        <begin position="179"/>
        <end position="222"/>
    </location>
</feature>
<comment type="caution">
    <text evidence="6">The sequence shown here is derived from an EMBL/GenBank/DDBJ whole genome shotgun (WGS) entry which is preliminary data.</text>
</comment>
<dbReference type="Proteomes" id="UP001365405">
    <property type="component" value="Unassembled WGS sequence"/>
</dbReference>
<evidence type="ECO:0000259" key="5">
    <source>
        <dbReference type="PROSITE" id="PS50109"/>
    </source>
</evidence>
<evidence type="ECO:0000256" key="4">
    <source>
        <dbReference type="SAM" id="MobiDB-lite"/>
    </source>
</evidence>
<dbReference type="InterPro" id="IPR005467">
    <property type="entry name" value="His_kinase_dom"/>
</dbReference>
<keyword evidence="6" id="KW-0418">Kinase</keyword>
<evidence type="ECO:0000313" key="6">
    <source>
        <dbReference type="EMBL" id="MEK8053261.1"/>
    </source>
</evidence>
<dbReference type="InterPro" id="IPR003594">
    <property type="entry name" value="HATPase_dom"/>
</dbReference>
<dbReference type="PRINTS" id="PR00344">
    <property type="entry name" value="BCTRLSENSOR"/>
</dbReference>